<protein>
    <submittedName>
        <fullName evidence="2">Condensation domain-containing protein</fullName>
    </submittedName>
</protein>
<dbReference type="InterPro" id="IPR001242">
    <property type="entry name" value="Condensation_dom"/>
</dbReference>
<dbReference type="PANTHER" id="PTHR45527">
    <property type="entry name" value="NONRIBOSOMAL PEPTIDE SYNTHETASE"/>
    <property type="match status" value="1"/>
</dbReference>
<name>A0ABZ2PR24_9NOCA</name>
<sequence length="495" mass="54621">MEFTELADYALPAGTMTEWIPSVGPHASTPALAGWHPDERPTSYVHEAHLRSSLASPRRGRESWLGAAFEIDGPLDKPAFRRAVLAWIDRHEPMRSHASIDEESGELSRVTTTPGAIDLWQVEQEQCEQSSEVFEHLQYLFDEYTSPLAWPAYAFVTLEPLPRAVADQDEGRITVFFAADHSIIDGLSTVLVAHEISALYAEAKDCIPAQLFEAGSYLDFGVSERRIHAELEHTHEAVVTWQRFLDEGQGLLPSFPLDIGEPSGSHTAQSGLSAWILDTERADSFSVACRKTGNSLFSGLLAALAIAGAELSGNTQFRTITPVHTRDQPQWVSSLGWFVGLCPLSFDIAHAESFGAVLAQATEQVTATKPVARVPLDRVFRALGTTAKPRFVVSFMDVRFAPMADHWADWNARALRSKQYDHDVYIWINRTPRGVNISARYPNTETATSNVHQYIGAVRRIIDEVADTGSAILPNWTGWARTTDVASTGPLATDQ</sequence>
<feature type="domain" description="Condensation" evidence="1">
    <location>
        <begin position="67"/>
        <end position="393"/>
    </location>
</feature>
<evidence type="ECO:0000259" key="1">
    <source>
        <dbReference type="Pfam" id="PF00668"/>
    </source>
</evidence>
<dbReference type="Gene3D" id="3.30.559.30">
    <property type="entry name" value="Nonribosomal peptide synthetase, condensation domain"/>
    <property type="match status" value="1"/>
</dbReference>
<keyword evidence="3" id="KW-1185">Reference proteome</keyword>
<reference evidence="2 3" key="1">
    <citation type="submission" date="2024-03" db="EMBL/GenBank/DDBJ databases">
        <title>Natural products discovery in diverse microorganisms through a two-stage MS feature dereplication strategy.</title>
        <authorList>
            <person name="Zhang R."/>
        </authorList>
    </citation>
    <scope>NUCLEOTIDE SEQUENCE [LARGE SCALE GENOMIC DNA]</scope>
    <source>
        <strain evidence="2 3">18930</strain>
    </source>
</reference>
<dbReference type="RefSeq" id="WP_338893053.1">
    <property type="nucleotide sequence ID" value="NZ_CP147846.1"/>
</dbReference>
<dbReference type="Gene3D" id="3.30.559.10">
    <property type="entry name" value="Chloramphenicol acetyltransferase-like domain"/>
    <property type="match status" value="1"/>
</dbReference>
<dbReference type="PANTHER" id="PTHR45527:SF1">
    <property type="entry name" value="FATTY ACID SYNTHASE"/>
    <property type="match status" value="1"/>
</dbReference>
<dbReference type="EMBL" id="CP147846">
    <property type="protein sequence ID" value="WXG71322.1"/>
    <property type="molecule type" value="Genomic_DNA"/>
</dbReference>
<gene>
    <name evidence="2" type="ORF">WDS16_13050</name>
</gene>
<dbReference type="Pfam" id="PF00668">
    <property type="entry name" value="Condensation"/>
    <property type="match status" value="1"/>
</dbReference>
<dbReference type="SUPFAM" id="SSF52777">
    <property type="entry name" value="CoA-dependent acyltransferases"/>
    <property type="match status" value="2"/>
</dbReference>
<evidence type="ECO:0000313" key="2">
    <source>
        <dbReference type="EMBL" id="WXG71322.1"/>
    </source>
</evidence>
<evidence type="ECO:0000313" key="3">
    <source>
        <dbReference type="Proteomes" id="UP001432000"/>
    </source>
</evidence>
<accession>A0ABZ2PR24</accession>
<dbReference type="Proteomes" id="UP001432000">
    <property type="component" value="Chromosome"/>
</dbReference>
<dbReference type="InterPro" id="IPR023213">
    <property type="entry name" value="CAT-like_dom_sf"/>
</dbReference>
<organism evidence="2 3">
    <name type="scientific">Rhodococcus sovatensis</name>
    <dbReference type="NCBI Taxonomy" id="1805840"/>
    <lineage>
        <taxon>Bacteria</taxon>
        <taxon>Bacillati</taxon>
        <taxon>Actinomycetota</taxon>
        <taxon>Actinomycetes</taxon>
        <taxon>Mycobacteriales</taxon>
        <taxon>Nocardiaceae</taxon>
        <taxon>Rhodococcus</taxon>
    </lineage>
</organism>
<proteinExistence type="predicted"/>